<evidence type="ECO:0000256" key="1">
    <source>
        <dbReference type="SAM" id="MobiDB-lite"/>
    </source>
</evidence>
<dbReference type="Pfam" id="PF13936">
    <property type="entry name" value="HTH_38"/>
    <property type="match status" value="1"/>
</dbReference>
<accession>A0A5B9QS94</accession>
<feature type="compositionally biased region" description="Low complexity" evidence="1">
    <location>
        <begin position="67"/>
        <end position="78"/>
    </location>
</feature>
<dbReference type="RefSeq" id="WP_162275895.1">
    <property type="nucleotide sequence ID" value="NZ_CP042914.1"/>
</dbReference>
<evidence type="ECO:0000259" key="2">
    <source>
        <dbReference type="Pfam" id="PF13936"/>
    </source>
</evidence>
<reference evidence="3 4" key="1">
    <citation type="submission" date="2019-08" db="EMBL/GenBank/DDBJ databases">
        <title>Deep-cultivation of Planctomycetes and their phenomic and genomic characterization uncovers novel biology.</title>
        <authorList>
            <person name="Wiegand S."/>
            <person name="Jogler M."/>
            <person name="Boedeker C."/>
            <person name="Pinto D."/>
            <person name="Vollmers J."/>
            <person name="Rivas-Marin E."/>
            <person name="Kohn T."/>
            <person name="Peeters S.H."/>
            <person name="Heuer A."/>
            <person name="Rast P."/>
            <person name="Oberbeckmann S."/>
            <person name="Bunk B."/>
            <person name="Jeske O."/>
            <person name="Meyerdierks A."/>
            <person name="Storesund J.E."/>
            <person name="Kallscheuer N."/>
            <person name="Luecker S."/>
            <person name="Lage O.M."/>
            <person name="Pohl T."/>
            <person name="Merkel B.J."/>
            <person name="Hornburger P."/>
            <person name="Mueller R.-W."/>
            <person name="Bruemmer F."/>
            <person name="Labrenz M."/>
            <person name="Spormann A.M."/>
            <person name="Op den Camp H."/>
            <person name="Overmann J."/>
            <person name="Amann R."/>
            <person name="Jetten M.S.M."/>
            <person name="Mascher T."/>
            <person name="Medema M.H."/>
            <person name="Devos D.P."/>
            <person name="Kaster A.-K."/>
            <person name="Ovreas L."/>
            <person name="Rohde M."/>
            <person name="Galperin M.Y."/>
            <person name="Jogler C."/>
        </authorList>
    </citation>
    <scope>NUCLEOTIDE SEQUENCE [LARGE SCALE GENOMIC DNA]</scope>
    <source>
        <strain evidence="3 4">UC8</strain>
    </source>
</reference>
<feature type="region of interest" description="Disordered" evidence="1">
    <location>
        <begin position="1"/>
        <end position="81"/>
    </location>
</feature>
<keyword evidence="4" id="KW-1185">Reference proteome</keyword>
<sequence>MANHLSVTKSNAIKNLHQQGQSQREIAEAPGVDRKTVRRHLADDGVSKQPSDESKGTGAPTGSGDTAKPVAPPKSASACEPFREVIEEKLSRGLHAQPAS</sequence>
<evidence type="ECO:0000313" key="3">
    <source>
        <dbReference type="EMBL" id="QEG40779.1"/>
    </source>
</evidence>
<proteinExistence type="predicted"/>
<dbReference type="InterPro" id="IPR025246">
    <property type="entry name" value="IS30-like_HTH"/>
</dbReference>
<feature type="compositionally biased region" description="Basic and acidic residues" evidence="1">
    <location>
        <begin position="25"/>
        <end position="55"/>
    </location>
</feature>
<dbReference type="Proteomes" id="UP000325286">
    <property type="component" value="Chromosome"/>
</dbReference>
<dbReference type="EMBL" id="CP042914">
    <property type="protein sequence ID" value="QEG40779.1"/>
    <property type="molecule type" value="Genomic_DNA"/>
</dbReference>
<name>A0A5B9QS94_9BACT</name>
<feature type="compositionally biased region" description="Polar residues" evidence="1">
    <location>
        <begin position="1"/>
        <end position="24"/>
    </location>
</feature>
<protein>
    <recommendedName>
        <fullName evidence="2">Transposase IS30-like HTH domain-containing protein</fullName>
    </recommendedName>
</protein>
<dbReference type="AlphaFoldDB" id="A0A5B9QS94"/>
<dbReference type="Gene3D" id="1.10.10.60">
    <property type="entry name" value="Homeodomain-like"/>
    <property type="match status" value="1"/>
</dbReference>
<feature type="domain" description="Transposase IS30-like HTH" evidence="2">
    <location>
        <begin position="4"/>
        <end position="41"/>
    </location>
</feature>
<dbReference type="KEGG" id="rul:UC8_27970"/>
<organism evidence="3 4">
    <name type="scientific">Roseimaritima ulvae</name>
    <dbReference type="NCBI Taxonomy" id="980254"/>
    <lineage>
        <taxon>Bacteria</taxon>
        <taxon>Pseudomonadati</taxon>
        <taxon>Planctomycetota</taxon>
        <taxon>Planctomycetia</taxon>
        <taxon>Pirellulales</taxon>
        <taxon>Pirellulaceae</taxon>
        <taxon>Roseimaritima</taxon>
    </lineage>
</organism>
<gene>
    <name evidence="3" type="ORF">UC8_27970</name>
</gene>
<evidence type="ECO:0000313" key="4">
    <source>
        <dbReference type="Proteomes" id="UP000325286"/>
    </source>
</evidence>